<keyword evidence="4" id="KW-0378">Hydrolase</keyword>
<dbReference type="Gene3D" id="3.30.230.10">
    <property type="match status" value="1"/>
</dbReference>
<proteinExistence type="predicted"/>
<dbReference type="InterPro" id="IPR020568">
    <property type="entry name" value="Ribosomal_Su5_D2-typ_SF"/>
</dbReference>
<evidence type="ECO:0000313" key="6">
    <source>
        <dbReference type="EMBL" id="SIN63928.1"/>
    </source>
</evidence>
<reference evidence="6 7" key="1">
    <citation type="submission" date="2016-11" db="EMBL/GenBank/DDBJ databases">
        <authorList>
            <person name="Varghese N."/>
            <person name="Submissions S."/>
        </authorList>
    </citation>
    <scope>NUCLEOTIDE SEQUENCE [LARGE SCALE GENOMIC DNA]</scope>
    <source>
        <strain evidence="6 7">DSM 20664</strain>
    </source>
</reference>
<comment type="caution">
    <text evidence="6">The sequence shown here is derived from an EMBL/GenBank/DDBJ whole genome shotgun (WGS) entry which is preliminary data.</text>
</comment>
<evidence type="ECO:0000256" key="5">
    <source>
        <dbReference type="ARBA" id="ARBA00022884"/>
    </source>
</evidence>
<dbReference type="SUPFAM" id="SSF54211">
    <property type="entry name" value="Ribosomal protein S5 domain 2-like"/>
    <property type="match status" value="1"/>
</dbReference>
<name>A0ABY1JBJ7_9BACT</name>
<keyword evidence="2" id="KW-0540">Nuclease</keyword>
<evidence type="ECO:0000256" key="3">
    <source>
        <dbReference type="ARBA" id="ARBA00022759"/>
    </source>
</evidence>
<evidence type="ECO:0000313" key="7">
    <source>
        <dbReference type="Proteomes" id="UP000185093"/>
    </source>
</evidence>
<sequence length="112" mass="12905">MAHGRYVRMLYVEVPCDISRIGVAVGKRTGKSWARNRGRRLLKEAARRLLPWLRGGYWIVFLLSPSGLTQRAQEIYLDMANLCSREGLLVADWPGIDFTPWAKEDKNDEKDK</sequence>
<organism evidence="6 7">
    <name type="scientific">Acetomicrobium flavidum</name>
    <dbReference type="NCBI Taxonomy" id="49896"/>
    <lineage>
        <taxon>Bacteria</taxon>
        <taxon>Thermotogati</taxon>
        <taxon>Synergistota</taxon>
        <taxon>Synergistia</taxon>
        <taxon>Synergistales</taxon>
        <taxon>Acetomicrobiaceae</taxon>
        <taxon>Acetomicrobium</taxon>
    </lineage>
</organism>
<dbReference type="InterPro" id="IPR000100">
    <property type="entry name" value="RNase_P"/>
</dbReference>
<evidence type="ECO:0000256" key="4">
    <source>
        <dbReference type="ARBA" id="ARBA00022801"/>
    </source>
</evidence>
<dbReference type="Proteomes" id="UP000185093">
    <property type="component" value="Unassembled WGS sequence"/>
</dbReference>
<evidence type="ECO:0000256" key="2">
    <source>
        <dbReference type="ARBA" id="ARBA00022722"/>
    </source>
</evidence>
<keyword evidence="7" id="KW-1185">Reference proteome</keyword>
<protein>
    <submittedName>
        <fullName evidence="6">Ribonuclease P protein component</fullName>
    </submittedName>
</protein>
<dbReference type="InterPro" id="IPR014721">
    <property type="entry name" value="Ribsml_uS5_D2-typ_fold_subgr"/>
</dbReference>
<gene>
    <name evidence="6" type="ORF">SAMN05444368_0505</name>
</gene>
<keyword evidence="5" id="KW-0694">RNA-binding</keyword>
<accession>A0ABY1JBJ7</accession>
<dbReference type="EMBL" id="FSQZ01000001">
    <property type="protein sequence ID" value="SIN63928.1"/>
    <property type="molecule type" value="Genomic_DNA"/>
</dbReference>
<keyword evidence="3" id="KW-0255">Endonuclease</keyword>
<dbReference type="Pfam" id="PF00825">
    <property type="entry name" value="Ribonuclease_P"/>
    <property type="match status" value="1"/>
</dbReference>
<keyword evidence="1" id="KW-0819">tRNA processing</keyword>
<evidence type="ECO:0000256" key="1">
    <source>
        <dbReference type="ARBA" id="ARBA00022694"/>
    </source>
</evidence>